<dbReference type="Proteomes" id="UP000800200">
    <property type="component" value="Unassembled WGS sequence"/>
</dbReference>
<proteinExistence type="predicted"/>
<protein>
    <submittedName>
        <fullName evidence="1">Uncharacterized protein</fullName>
    </submittedName>
</protein>
<keyword evidence="4" id="KW-1185">Reference proteome</keyword>
<reference evidence="1" key="1">
    <citation type="journal article" date="2020" name="Stud. Mycol.">
        <title>101 Dothideomycetes genomes: a test case for predicting lifestyles and emergence of pathogens.</title>
        <authorList>
            <person name="Haridas S."/>
            <person name="Albert R."/>
            <person name="Binder M."/>
            <person name="Bloem J."/>
            <person name="Labutti K."/>
            <person name="Salamov A."/>
            <person name="Andreopoulos B."/>
            <person name="Baker S."/>
            <person name="Barry K."/>
            <person name="Bills G."/>
            <person name="Bluhm B."/>
            <person name="Cannon C."/>
            <person name="Castanera R."/>
            <person name="Culley D."/>
            <person name="Daum C."/>
            <person name="Ezra D."/>
            <person name="Gonzalez J."/>
            <person name="Henrissat B."/>
            <person name="Kuo A."/>
            <person name="Liang C."/>
            <person name="Lipzen A."/>
            <person name="Lutzoni F."/>
            <person name="Magnuson J."/>
            <person name="Mondo S."/>
            <person name="Nolan M."/>
            <person name="Ohm R."/>
            <person name="Pangilinan J."/>
            <person name="Park H.-J."/>
            <person name="Ramirez L."/>
            <person name="Alfaro M."/>
            <person name="Sun H."/>
            <person name="Tritt A."/>
            <person name="Yoshinaga Y."/>
            <person name="Zwiers L.-H."/>
            <person name="Turgeon B."/>
            <person name="Goodwin S."/>
            <person name="Spatafora J."/>
            <person name="Crous P."/>
            <person name="Grigoriev I."/>
        </authorList>
    </citation>
    <scope>NUCLEOTIDE SEQUENCE</scope>
    <source>
        <strain evidence="1">CBS 207.26</strain>
    </source>
</reference>
<accession>A0A6A6DVM6</accession>
<dbReference type="AlphaFoldDB" id="A0A6A6DVM6"/>
<sequence>MLLDRYLQNHSSRRIAVAQSSSTRAASPLSFQSSSCKRTPSSTISISSQSHNFPDSQANCGLHFEIDWNNIH</sequence>
<dbReference type="EMBL" id="ML994646">
    <property type="protein sequence ID" value="KAF2182835.1"/>
    <property type="molecule type" value="Genomic_DNA"/>
</dbReference>
<gene>
    <name evidence="1" type="ORF">K469DRAFT_711539</name>
    <name evidence="3" type="ORF">K469DRAFT_717284</name>
    <name evidence="2" type="ORF">K469DRAFT_720652</name>
</gene>
<evidence type="ECO:0000313" key="4">
    <source>
        <dbReference type="Proteomes" id="UP000800200"/>
    </source>
</evidence>
<organism evidence="1 4">
    <name type="scientific">Zopfia rhizophila CBS 207.26</name>
    <dbReference type="NCBI Taxonomy" id="1314779"/>
    <lineage>
        <taxon>Eukaryota</taxon>
        <taxon>Fungi</taxon>
        <taxon>Dikarya</taxon>
        <taxon>Ascomycota</taxon>
        <taxon>Pezizomycotina</taxon>
        <taxon>Dothideomycetes</taxon>
        <taxon>Dothideomycetes incertae sedis</taxon>
        <taxon>Zopfiaceae</taxon>
        <taxon>Zopfia</taxon>
    </lineage>
</organism>
<name>A0A6A6DVM6_9PEZI</name>
<evidence type="ECO:0000313" key="2">
    <source>
        <dbReference type="EMBL" id="KAF2191603.1"/>
    </source>
</evidence>
<dbReference type="EMBL" id="ML994615">
    <property type="protein sequence ID" value="KAF2192701.1"/>
    <property type="molecule type" value="Genomic_DNA"/>
</dbReference>
<evidence type="ECO:0000313" key="3">
    <source>
        <dbReference type="EMBL" id="KAF2192701.1"/>
    </source>
</evidence>
<evidence type="ECO:0000313" key="1">
    <source>
        <dbReference type="EMBL" id="KAF2182835.1"/>
    </source>
</evidence>
<dbReference type="EMBL" id="ML994617">
    <property type="protein sequence ID" value="KAF2191603.1"/>
    <property type="molecule type" value="Genomic_DNA"/>
</dbReference>